<name>A5WHA6_PSYWF</name>
<dbReference type="GO" id="GO:0000049">
    <property type="term" value="F:tRNA binding"/>
    <property type="evidence" value="ECO:0007669"/>
    <property type="project" value="UniProtKB-UniRule"/>
</dbReference>
<dbReference type="GO" id="GO:0072344">
    <property type="term" value="P:rescue of stalled ribosome"/>
    <property type="evidence" value="ECO:0007669"/>
    <property type="project" value="UniProtKB-UniRule"/>
</dbReference>
<comment type="function">
    <text evidence="7">Catalyzes the release of premature peptidyl moieties from peptidyl-tRNA molecules trapped in stalled 50S ribosomal subunits, and thus maintains levels of free tRNAs and 50S ribosomes.</text>
</comment>
<keyword evidence="3 7" id="KW-0378">Hydrolase</keyword>
<feature type="site" description="Stabilizes the basic form of H active site to accept a proton" evidence="7">
    <location>
        <position position="108"/>
    </location>
</feature>
<feature type="binding site" evidence="7">
    <location>
        <position position="129"/>
    </location>
    <ligand>
        <name>tRNA</name>
        <dbReference type="ChEBI" id="CHEBI:17843"/>
    </ligand>
</feature>
<accession>A5WHA6</accession>
<evidence type="ECO:0000256" key="1">
    <source>
        <dbReference type="ARBA" id="ARBA00013260"/>
    </source>
</evidence>
<evidence type="ECO:0000313" key="8">
    <source>
        <dbReference type="EMBL" id="ABQ95047.1"/>
    </source>
</evidence>
<dbReference type="SUPFAM" id="SSF53178">
    <property type="entry name" value="Peptidyl-tRNA hydrolase-like"/>
    <property type="match status" value="1"/>
</dbReference>
<organism evidence="8">
    <name type="scientific">Psychrobacter sp. (strain PRwf-1)</name>
    <dbReference type="NCBI Taxonomy" id="349106"/>
    <lineage>
        <taxon>Bacteria</taxon>
        <taxon>Pseudomonadati</taxon>
        <taxon>Pseudomonadota</taxon>
        <taxon>Gammaproteobacteria</taxon>
        <taxon>Moraxellales</taxon>
        <taxon>Moraxellaceae</taxon>
        <taxon>Psychrobacter</taxon>
    </lineage>
</organism>
<dbReference type="Pfam" id="PF01195">
    <property type="entry name" value="Pept_tRNA_hydro"/>
    <property type="match status" value="1"/>
</dbReference>
<evidence type="ECO:0000256" key="6">
    <source>
        <dbReference type="ARBA" id="ARBA00050038"/>
    </source>
</evidence>
<comment type="subunit">
    <text evidence="7">Monomer.</text>
</comment>
<dbReference type="eggNOG" id="COG0193">
    <property type="taxonomic scope" value="Bacteria"/>
</dbReference>
<comment type="similarity">
    <text evidence="5 7">Belongs to the PTH family.</text>
</comment>
<comment type="function">
    <text evidence="7">Hydrolyzes ribosome-free peptidyl-tRNAs (with 1 or more amino acids incorporated), which drop off the ribosome during protein synthesis, or as a result of ribosome stalling.</text>
</comment>
<dbReference type="PROSITE" id="PS01196">
    <property type="entry name" value="PEPT_TRNA_HYDROL_2"/>
    <property type="match status" value="1"/>
</dbReference>
<keyword evidence="2 7" id="KW-0820">tRNA-binding</keyword>
<proteinExistence type="inferred from homology"/>
<evidence type="ECO:0000256" key="7">
    <source>
        <dbReference type="HAMAP-Rule" id="MF_00083"/>
    </source>
</evidence>
<dbReference type="InterPro" id="IPR018171">
    <property type="entry name" value="Pept_tRNA_hydro_CS"/>
</dbReference>
<dbReference type="GO" id="GO:0004045">
    <property type="term" value="F:peptidyl-tRNA hydrolase activity"/>
    <property type="evidence" value="ECO:0007669"/>
    <property type="project" value="UniProtKB-UniRule"/>
</dbReference>
<feature type="site" description="Discriminates between blocked and unblocked aminoacyl-tRNA" evidence="7">
    <location>
        <position position="25"/>
    </location>
</feature>
<feature type="binding site" evidence="7">
    <location>
        <position position="30"/>
    </location>
    <ligand>
        <name>tRNA</name>
        <dbReference type="ChEBI" id="CHEBI:17843"/>
    </ligand>
</feature>
<keyword evidence="7" id="KW-0963">Cytoplasm</keyword>
<protein>
    <recommendedName>
        <fullName evidence="6 7">Peptidyl-tRNA hydrolase</fullName>
        <shortName evidence="7">Pth</shortName>
        <ecNumber evidence="1 7">3.1.1.29</ecNumber>
    </recommendedName>
</protein>
<dbReference type="GO" id="GO:0006515">
    <property type="term" value="P:protein quality control for misfolded or incompletely synthesized proteins"/>
    <property type="evidence" value="ECO:0007669"/>
    <property type="project" value="UniProtKB-UniRule"/>
</dbReference>
<evidence type="ECO:0000256" key="5">
    <source>
        <dbReference type="ARBA" id="ARBA00038063"/>
    </source>
</evidence>
<dbReference type="GO" id="GO:0005737">
    <property type="term" value="C:cytoplasm"/>
    <property type="evidence" value="ECO:0007669"/>
    <property type="project" value="UniProtKB-SubCell"/>
</dbReference>
<evidence type="ECO:0000256" key="2">
    <source>
        <dbReference type="ARBA" id="ARBA00022555"/>
    </source>
</evidence>
<feature type="active site" description="Proton acceptor" evidence="7">
    <location>
        <position position="35"/>
    </location>
</feature>
<dbReference type="NCBIfam" id="TIGR00447">
    <property type="entry name" value="pth"/>
    <property type="match status" value="1"/>
</dbReference>
<sequence>MGGPPYLLDSENAMSQLKLIVGLGNPGQQYVETRHNAGFWFVALIADQFNIELAADKKFNGLTGRGRIFGTDVRLLLPMTFMNKSGQSVVPMAKYYDIKPEELLIAHDELDIAAGSIKLKTGGGHGGHNGLRDITPHLGNDFHRLRIGIGHPGHKSKVSGHVLSKPSPEDQIAIEAALDAAMSSLKLMVTGDIEKARSQINGFKLPN</sequence>
<dbReference type="HOGENOM" id="CLU_062456_3_1_6"/>
<dbReference type="HAMAP" id="MF_00083">
    <property type="entry name" value="Pept_tRNA_hydro_bact"/>
    <property type="match status" value="1"/>
</dbReference>
<dbReference type="Gene3D" id="3.40.50.1470">
    <property type="entry name" value="Peptidyl-tRNA hydrolase"/>
    <property type="match status" value="1"/>
</dbReference>
<gene>
    <name evidence="7" type="primary">pth</name>
    <name evidence="8" type="ordered locus">PsycPRwf_2107</name>
</gene>
<dbReference type="KEGG" id="prw:PsycPRwf_2107"/>
<dbReference type="STRING" id="349106.PsycPRwf_2107"/>
<feature type="binding site" evidence="7">
    <location>
        <position position="81"/>
    </location>
    <ligand>
        <name>tRNA</name>
        <dbReference type="ChEBI" id="CHEBI:17843"/>
    </ligand>
</feature>
<evidence type="ECO:0000256" key="3">
    <source>
        <dbReference type="ARBA" id="ARBA00022801"/>
    </source>
</evidence>
<evidence type="ECO:0000256" key="4">
    <source>
        <dbReference type="ARBA" id="ARBA00022884"/>
    </source>
</evidence>
<dbReference type="AlphaFoldDB" id="A5WHA6"/>
<dbReference type="FunFam" id="3.40.50.1470:FF:000001">
    <property type="entry name" value="Peptidyl-tRNA hydrolase"/>
    <property type="match status" value="1"/>
</dbReference>
<dbReference type="EC" id="3.1.1.29" evidence="1 7"/>
<dbReference type="EMBL" id="CP000713">
    <property type="protein sequence ID" value="ABQ95047.1"/>
    <property type="molecule type" value="Genomic_DNA"/>
</dbReference>
<comment type="catalytic activity">
    <reaction evidence="7">
        <text>an N-acyl-L-alpha-aminoacyl-tRNA + H2O = an N-acyl-L-amino acid + a tRNA + H(+)</text>
        <dbReference type="Rhea" id="RHEA:54448"/>
        <dbReference type="Rhea" id="RHEA-COMP:10123"/>
        <dbReference type="Rhea" id="RHEA-COMP:13883"/>
        <dbReference type="ChEBI" id="CHEBI:15377"/>
        <dbReference type="ChEBI" id="CHEBI:15378"/>
        <dbReference type="ChEBI" id="CHEBI:59874"/>
        <dbReference type="ChEBI" id="CHEBI:78442"/>
        <dbReference type="ChEBI" id="CHEBI:138191"/>
        <dbReference type="EC" id="3.1.1.29"/>
    </reaction>
</comment>
<keyword evidence="4 7" id="KW-0694">RNA-binding</keyword>
<dbReference type="InterPro" id="IPR036416">
    <property type="entry name" value="Pept_tRNA_hydro_sf"/>
</dbReference>
<dbReference type="InterPro" id="IPR001328">
    <property type="entry name" value="Pept_tRNA_hydro"/>
</dbReference>
<dbReference type="PANTHER" id="PTHR17224">
    <property type="entry name" value="PEPTIDYL-TRNA HYDROLASE"/>
    <property type="match status" value="1"/>
</dbReference>
<reference evidence="8" key="1">
    <citation type="submission" date="2007-05" db="EMBL/GenBank/DDBJ databases">
        <title>Complete sequence of chromosome of Psychrobacter sp. PRwf-1.</title>
        <authorList>
            <consortium name="US DOE Joint Genome Institute"/>
            <person name="Copeland A."/>
            <person name="Lucas S."/>
            <person name="Lapidus A."/>
            <person name="Barry K."/>
            <person name="Detter J.C."/>
            <person name="Glavina del Rio T."/>
            <person name="Hammon N."/>
            <person name="Israni S."/>
            <person name="Dalin E."/>
            <person name="Tice H."/>
            <person name="Pitluck S."/>
            <person name="Chain P."/>
            <person name="Malfatti S."/>
            <person name="Shin M."/>
            <person name="Vergez L."/>
            <person name="Schmutz J."/>
            <person name="Larimer F."/>
            <person name="Land M."/>
            <person name="Hauser L."/>
            <person name="Kyrpides N."/>
            <person name="Kim E."/>
            <person name="Tiedje J."/>
            <person name="Richardson P."/>
        </authorList>
    </citation>
    <scope>NUCLEOTIDE SEQUENCE [LARGE SCALE GENOMIC DNA]</scope>
    <source>
        <strain evidence="8">PRwf-1</strain>
    </source>
</reference>
<feature type="binding site" evidence="7">
    <location>
        <position position="83"/>
    </location>
    <ligand>
        <name>tRNA</name>
        <dbReference type="ChEBI" id="CHEBI:17843"/>
    </ligand>
</feature>
<dbReference type="CDD" id="cd00462">
    <property type="entry name" value="PTH"/>
    <property type="match status" value="1"/>
</dbReference>
<dbReference type="PANTHER" id="PTHR17224:SF1">
    <property type="entry name" value="PEPTIDYL-TRNA HYDROLASE"/>
    <property type="match status" value="1"/>
</dbReference>
<comment type="subcellular location">
    <subcellularLocation>
        <location evidence="7">Cytoplasm</location>
    </subcellularLocation>
</comment>